<evidence type="ECO:0000256" key="3">
    <source>
        <dbReference type="SAM" id="SignalP"/>
    </source>
</evidence>
<evidence type="ECO:0000313" key="5">
    <source>
        <dbReference type="EMBL" id="MBL0394568.1"/>
    </source>
</evidence>
<dbReference type="SUPFAM" id="SSF56925">
    <property type="entry name" value="OMPA-like"/>
    <property type="match status" value="1"/>
</dbReference>
<comment type="subcellular location">
    <subcellularLocation>
        <location evidence="1">Cell outer membrane</location>
    </subcellularLocation>
</comment>
<evidence type="ECO:0000256" key="2">
    <source>
        <dbReference type="ARBA" id="ARBA00022729"/>
    </source>
</evidence>
<proteinExistence type="predicted"/>
<keyword evidence="2 3" id="KW-0732">Signal</keyword>
<reference evidence="5 6" key="1">
    <citation type="journal article" date="2017" name="Int. J. Syst. Evol. Microbiol.">
        <title>Ramlibacter monticola sp. nov., isolated from forest soil.</title>
        <authorList>
            <person name="Chaudhary D.K."/>
            <person name="Kim J."/>
        </authorList>
    </citation>
    <scope>NUCLEOTIDE SEQUENCE [LARGE SCALE GENOMIC DNA]</scope>
    <source>
        <strain evidence="5 6">KACC 19175</strain>
    </source>
</reference>
<dbReference type="InterPro" id="IPR027385">
    <property type="entry name" value="Beta-barrel_OMP"/>
</dbReference>
<name>A0A936Z3W4_9BURK</name>
<protein>
    <submittedName>
        <fullName evidence="5">Porin family protein</fullName>
    </submittedName>
</protein>
<sequence>MKRTILTATTALAFVGTAQAQMQMPPLTGLYGELGYTFLKVDALGTSGRPGAIRGVLGYEFHPMLAVEGFLGGGVQKDDRDILVNGVSNNVSFDAKALYGIWVRPKYAMNQFELFARLGWAHTKVNVEARPSGLNATQSDDDFSWGIGANYRFNRNFYAGIDWIRYSNQSDHKVDGLTLSVGYHW</sequence>
<dbReference type="Gene3D" id="2.40.160.20">
    <property type="match status" value="1"/>
</dbReference>
<evidence type="ECO:0000256" key="1">
    <source>
        <dbReference type="ARBA" id="ARBA00004442"/>
    </source>
</evidence>
<gene>
    <name evidence="5" type="ORF">JJ685_25740</name>
</gene>
<dbReference type="GO" id="GO:0009279">
    <property type="term" value="C:cell outer membrane"/>
    <property type="evidence" value="ECO:0007669"/>
    <property type="project" value="UniProtKB-SubCell"/>
</dbReference>
<evidence type="ECO:0000313" key="6">
    <source>
        <dbReference type="Proteomes" id="UP000599109"/>
    </source>
</evidence>
<feature type="domain" description="Outer membrane protein beta-barrel" evidence="4">
    <location>
        <begin position="10"/>
        <end position="184"/>
    </location>
</feature>
<dbReference type="EMBL" id="JAEQNE010000008">
    <property type="protein sequence ID" value="MBL0394568.1"/>
    <property type="molecule type" value="Genomic_DNA"/>
</dbReference>
<organism evidence="5 6">
    <name type="scientific">Ramlibacter monticola</name>
    <dbReference type="NCBI Taxonomy" id="1926872"/>
    <lineage>
        <taxon>Bacteria</taxon>
        <taxon>Pseudomonadati</taxon>
        <taxon>Pseudomonadota</taxon>
        <taxon>Betaproteobacteria</taxon>
        <taxon>Burkholderiales</taxon>
        <taxon>Comamonadaceae</taxon>
        <taxon>Ramlibacter</taxon>
    </lineage>
</organism>
<keyword evidence="6" id="KW-1185">Reference proteome</keyword>
<dbReference type="InterPro" id="IPR011250">
    <property type="entry name" value="OMP/PagP_B-barrel"/>
</dbReference>
<dbReference type="RefSeq" id="WP_201677229.1">
    <property type="nucleotide sequence ID" value="NZ_JAEQNE010000008.1"/>
</dbReference>
<evidence type="ECO:0000259" key="4">
    <source>
        <dbReference type="Pfam" id="PF13505"/>
    </source>
</evidence>
<dbReference type="AlphaFoldDB" id="A0A936Z3W4"/>
<feature type="chain" id="PRO_5037119020" evidence="3">
    <location>
        <begin position="21"/>
        <end position="185"/>
    </location>
</feature>
<accession>A0A936Z3W4</accession>
<dbReference type="Pfam" id="PF13505">
    <property type="entry name" value="OMP_b-brl"/>
    <property type="match status" value="1"/>
</dbReference>
<feature type="signal peptide" evidence="3">
    <location>
        <begin position="1"/>
        <end position="20"/>
    </location>
</feature>
<dbReference type="Proteomes" id="UP000599109">
    <property type="component" value="Unassembled WGS sequence"/>
</dbReference>
<comment type="caution">
    <text evidence="5">The sequence shown here is derived from an EMBL/GenBank/DDBJ whole genome shotgun (WGS) entry which is preliminary data.</text>
</comment>